<dbReference type="EMBL" id="AMWN01000006">
    <property type="protein sequence ID" value="EXJ83712.1"/>
    <property type="molecule type" value="Genomic_DNA"/>
</dbReference>
<feature type="compositionally biased region" description="Pro residues" evidence="2">
    <location>
        <begin position="958"/>
        <end position="969"/>
    </location>
</feature>
<evidence type="ECO:0000256" key="2">
    <source>
        <dbReference type="SAM" id="MobiDB-lite"/>
    </source>
</evidence>
<evidence type="ECO:0000313" key="3">
    <source>
        <dbReference type="EMBL" id="EXJ83712.1"/>
    </source>
</evidence>
<sequence>MGFKDFFSKLGMTQDAHKAQVNDSQSTVATQAPSSRTSDDDLPYPPRLRIIQGVAATPVKITSPAFAQDAFTTPSQVNTTLLGRKLSEALPFPKKNKRRQLSAKQALEQMHGRLSPFVSPPTVSKVPANFQPLPQQVEATVEASKSTNDIDSVPYVAQPQNAVVDSPANLAKACGERANSATIDAIEDQDDEASLTTIEEPLVWVSETAENFLNTGAGPAAPSFAEKQDQSKKVPTLGFDVVAEQSEGSTSSSSGPSETTSSPAQTANVSTPFTPAETGNPSTLYQQCTPLDAVAEEGINNEASPREGLDSPCPMPRPLTTIIRTTCDIPPVEEHHEHGFHFHVHANIAPVEEESHEDDGQADMQQLQDALSQKESLNQGLRLQLLEQEEEVARLQKQLQATQRERDLYEAEQDASVEEMQKLHKAIAVKDKQISEESTKANDVLRQLQNARSSIGLGSGELLAEQDQARQQAQAEFHRAQTLQTIANAVTAERPNLAQRIAHIEAIANMNAQRHEAEAMELRAKVDHMRNAGMILEQQLNYLVGLKDTAEARVEELEVRVQSLLQDVTAKWLENPVDAEMEGLVNPGTQKPNELHDVKQAFELSQAKLMAVAEVNQDLHDTAAEREKELTELRQNNELLKDKAARLSSSFEIWMSKLDNWMQTIPGIVKMHDEIEEIPGLKELLEESVFHEQCIAKELRDKGDLVSQLEAKILKLERKHGAEIEALERHASEVQKAKARLDTDNYELACHTEDARKESEALKVQLAQCEDEVQQWKAQCLEQAYGDTVEIIEAQQKAHIKHYTDQVEALQNRCDLFFRAKERAEGDWSTFRVVVGEQMAGVADLGAERDWYQQQVEALRQRFEHELLVWPLKIPYQPAHSHLSAEEKEAVIAGEDRVIAKITGYLTGRSAARPRNVQVLEVWEGFVAWALGKAEDDTTGKGKGTARAELQPELPTMTPLPPPNQPQQA</sequence>
<feature type="region of interest" description="Disordered" evidence="2">
    <location>
        <begin position="244"/>
        <end position="285"/>
    </location>
</feature>
<feature type="coiled-coil region" evidence="1">
    <location>
        <begin position="364"/>
        <end position="412"/>
    </location>
</feature>
<feature type="region of interest" description="Disordered" evidence="2">
    <location>
        <begin position="935"/>
        <end position="969"/>
    </location>
</feature>
<keyword evidence="4" id="KW-1185">Reference proteome</keyword>
<feature type="coiled-coil region" evidence="1">
    <location>
        <begin position="616"/>
        <end position="650"/>
    </location>
</feature>
<feature type="compositionally biased region" description="Low complexity" evidence="2">
    <location>
        <begin position="246"/>
        <end position="263"/>
    </location>
</feature>
<comment type="caution">
    <text evidence="3">The sequence shown here is derived from an EMBL/GenBank/DDBJ whole genome shotgun (WGS) entry which is preliminary data.</text>
</comment>
<dbReference type="AlphaFoldDB" id="W9XT20"/>
<dbReference type="GeneID" id="19162197"/>
<name>W9XT20_9EURO</name>
<gene>
    <name evidence="3" type="ORF">A1O1_07337</name>
</gene>
<feature type="compositionally biased region" description="Polar residues" evidence="2">
    <location>
        <begin position="21"/>
        <end position="36"/>
    </location>
</feature>
<proteinExistence type="predicted"/>
<dbReference type="Proteomes" id="UP000019484">
    <property type="component" value="Unassembled WGS sequence"/>
</dbReference>
<organism evidence="3 4">
    <name type="scientific">Capronia coronata CBS 617.96</name>
    <dbReference type="NCBI Taxonomy" id="1182541"/>
    <lineage>
        <taxon>Eukaryota</taxon>
        <taxon>Fungi</taxon>
        <taxon>Dikarya</taxon>
        <taxon>Ascomycota</taxon>
        <taxon>Pezizomycotina</taxon>
        <taxon>Eurotiomycetes</taxon>
        <taxon>Chaetothyriomycetidae</taxon>
        <taxon>Chaetothyriales</taxon>
        <taxon>Herpotrichiellaceae</taxon>
        <taxon>Capronia</taxon>
    </lineage>
</organism>
<dbReference type="OrthoDB" id="4159769at2759"/>
<dbReference type="RefSeq" id="XP_007726398.1">
    <property type="nucleotide sequence ID" value="XM_007728208.1"/>
</dbReference>
<evidence type="ECO:0000313" key="4">
    <source>
        <dbReference type="Proteomes" id="UP000019484"/>
    </source>
</evidence>
<feature type="coiled-coil region" evidence="1">
    <location>
        <begin position="699"/>
        <end position="813"/>
    </location>
</feature>
<keyword evidence="1" id="KW-0175">Coiled coil</keyword>
<accession>W9XT20</accession>
<feature type="region of interest" description="Disordered" evidence="2">
    <location>
        <begin position="17"/>
        <end position="45"/>
    </location>
</feature>
<feature type="compositionally biased region" description="Polar residues" evidence="2">
    <location>
        <begin position="264"/>
        <end position="285"/>
    </location>
</feature>
<reference evidence="3 4" key="1">
    <citation type="submission" date="2013-03" db="EMBL/GenBank/DDBJ databases">
        <title>The Genome Sequence of Capronia coronata CBS 617.96.</title>
        <authorList>
            <consortium name="The Broad Institute Genomics Platform"/>
            <person name="Cuomo C."/>
            <person name="de Hoog S."/>
            <person name="Gorbushina A."/>
            <person name="Walker B."/>
            <person name="Young S.K."/>
            <person name="Zeng Q."/>
            <person name="Gargeya S."/>
            <person name="Fitzgerald M."/>
            <person name="Haas B."/>
            <person name="Abouelleil A."/>
            <person name="Allen A.W."/>
            <person name="Alvarado L."/>
            <person name="Arachchi H.M."/>
            <person name="Berlin A.M."/>
            <person name="Chapman S.B."/>
            <person name="Gainer-Dewar J."/>
            <person name="Goldberg J."/>
            <person name="Griggs A."/>
            <person name="Gujja S."/>
            <person name="Hansen M."/>
            <person name="Howarth C."/>
            <person name="Imamovic A."/>
            <person name="Ireland A."/>
            <person name="Larimer J."/>
            <person name="McCowan C."/>
            <person name="Murphy C."/>
            <person name="Pearson M."/>
            <person name="Poon T.W."/>
            <person name="Priest M."/>
            <person name="Roberts A."/>
            <person name="Saif S."/>
            <person name="Shea T."/>
            <person name="Sisk P."/>
            <person name="Sykes S."/>
            <person name="Wortman J."/>
            <person name="Nusbaum C."/>
            <person name="Birren B."/>
        </authorList>
    </citation>
    <scope>NUCLEOTIDE SEQUENCE [LARGE SCALE GENOMIC DNA]</scope>
    <source>
        <strain evidence="3 4">CBS 617.96</strain>
    </source>
</reference>
<dbReference type="STRING" id="1182541.W9XT20"/>
<evidence type="ECO:0000256" key="1">
    <source>
        <dbReference type="SAM" id="Coils"/>
    </source>
</evidence>
<protein>
    <submittedName>
        <fullName evidence="3">Uncharacterized protein</fullName>
    </submittedName>
</protein>
<feature type="coiled-coil region" evidence="1">
    <location>
        <begin position="512"/>
        <end position="567"/>
    </location>
</feature>
<dbReference type="HOGENOM" id="CLU_305868_0_0_1"/>